<reference evidence="4" key="1">
    <citation type="journal article" date="2022" name="IScience">
        <title>Evolution of zygomycete secretomes and the origins of terrestrial fungal ecologies.</title>
        <authorList>
            <person name="Chang Y."/>
            <person name="Wang Y."/>
            <person name="Mondo S."/>
            <person name="Ahrendt S."/>
            <person name="Andreopoulos W."/>
            <person name="Barry K."/>
            <person name="Beard J."/>
            <person name="Benny G.L."/>
            <person name="Blankenship S."/>
            <person name="Bonito G."/>
            <person name="Cuomo C."/>
            <person name="Desiro A."/>
            <person name="Gervers K.A."/>
            <person name="Hundley H."/>
            <person name="Kuo A."/>
            <person name="LaButti K."/>
            <person name="Lang B.F."/>
            <person name="Lipzen A."/>
            <person name="O'Donnell K."/>
            <person name="Pangilinan J."/>
            <person name="Reynolds N."/>
            <person name="Sandor L."/>
            <person name="Smith M.E."/>
            <person name="Tsang A."/>
            <person name="Grigoriev I.V."/>
            <person name="Stajich J.E."/>
            <person name="Spatafora J.W."/>
        </authorList>
    </citation>
    <scope>NUCLEOTIDE SEQUENCE</scope>
    <source>
        <strain evidence="4">RSA 2281</strain>
    </source>
</reference>
<gene>
    <name evidence="4" type="ORF">BDA99DRAFT_594495</name>
</gene>
<evidence type="ECO:0000256" key="1">
    <source>
        <dbReference type="SAM" id="Phobius"/>
    </source>
</evidence>
<keyword evidence="1" id="KW-0472">Membrane</keyword>
<dbReference type="EMBL" id="JAIXMP010000006">
    <property type="protein sequence ID" value="KAI9271524.1"/>
    <property type="molecule type" value="Genomic_DNA"/>
</dbReference>
<feature type="transmembrane region" description="Helical" evidence="1">
    <location>
        <begin position="315"/>
        <end position="338"/>
    </location>
</feature>
<keyword evidence="1" id="KW-1133">Transmembrane helix</keyword>
<accession>A0AAD5PH81</accession>
<reference evidence="4" key="2">
    <citation type="submission" date="2023-02" db="EMBL/GenBank/DDBJ databases">
        <authorList>
            <consortium name="DOE Joint Genome Institute"/>
            <person name="Mondo S.J."/>
            <person name="Chang Y."/>
            <person name="Wang Y."/>
            <person name="Ahrendt S."/>
            <person name="Andreopoulos W."/>
            <person name="Barry K."/>
            <person name="Beard J."/>
            <person name="Benny G.L."/>
            <person name="Blankenship S."/>
            <person name="Bonito G."/>
            <person name="Cuomo C."/>
            <person name="Desiro A."/>
            <person name="Gervers K.A."/>
            <person name="Hundley H."/>
            <person name="Kuo A."/>
            <person name="LaButti K."/>
            <person name="Lang B.F."/>
            <person name="Lipzen A."/>
            <person name="O'Donnell K."/>
            <person name="Pangilinan J."/>
            <person name="Reynolds N."/>
            <person name="Sandor L."/>
            <person name="Smith M.W."/>
            <person name="Tsang A."/>
            <person name="Grigoriev I.V."/>
            <person name="Stajich J.E."/>
            <person name="Spatafora J.W."/>
        </authorList>
    </citation>
    <scope>NUCLEOTIDE SEQUENCE</scope>
    <source>
        <strain evidence="4">RSA 2281</strain>
    </source>
</reference>
<dbReference type="InterPro" id="IPR036378">
    <property type="entry name" value="FAS1_dom_sf"/>
</dbReference>
<evidence type="ECO:0000313" key="4">
    <source>
        <dbReference type="EMBL" id="KAI9271524.1"/>
    </source>
</evidence>
<proteinExistence type="predicted"/>
<dbReference type="PANTHER" id="PTHR10900:SF77">
    <property type="entry name" value="FI19380P1"/>
    <property type="match status" value="1"/>
</dbReference>
<dbReference type="SMART" id="SM00554">
    <property type="entry name" value="FAS1"/>
    <property type="match status" value="2"/>
</dbReference>
<evidence type="ECO:0000259" key="3">
    <source>
        <dbReference type="PROSITE" id="PS50213"/>
    </source>
</evidence>
<dbReference type="GO" id="GO:0005615">
    <property type="term" value="C:extracellular space"/>
    <property type="evidence" value="ECO:0007669"/>
    <property type="project" value="TreeGrafter"/>
</dbReference>
<sequence>MKILLLIVAIATFTHFSIAQENSDGNTILDVLSNNGASKLHDMIINNPHHTSLIQYMSQTDGTEFTLFAPSDEAIDQSGLSQSNDNDYTDRFHYHMITDERLSTQDINKEQRLRNTTFIPKHGKNHHVPIMMGTSSEGVWSYGDKAKIIHGDIQASNGVVHIIDRVLNIPGSAEQVLRALPQTREFANKLSSLNMSLQLFTHATVFAPINEAIKRVDEMTKDPPTVVLTLNHLIVDKSFNATSIKNSNKVVDNHGMGFNVSHDDTHGAVINGVSILLPDQIYDDGLIHVTDGIVLRGGLDHPEADLPQPKDTSHAIAFTIPSFHILMTMISVLFFCCFCY</sequence>
<evidence type="ECO:0000256" key="2">
    <source>
        <dbReference type="SAM" id="SignalP"/>
    </source>
</evidence>
<dbReference type="Proteomes" id="UP001209540">
    <property type="component" value="Unassembled WGS sequence"/>
</dbReference>
<dbReference type="InterPro" id="IPR000782">
    <property type="entry name" value="FAS1_domain"/>
</dbReference>
<organism evidence="4 5">
    <name type="scientific">Phascolomyces articulosus</name>
    <dbReference type="NCBI Taxonomy" id="60185"/>
    <lineage>
        <taxon>Eukaryota</taxon>
        <taxon>Fungi</taxon>
        <taxon>Fungi incertae sedis</taxon>
        <taxon>Mucoromycota</taxon>
        <taxon>Mucoromycotina</taxon>
        <taxon>Mucoromycetes</taxon>
        <taxon>Mucorales</taxon>
        <taxon>Lichtheimiaceae</taxon>
        <taxon>Phascolomyces</taxon>
    </lineage>
</organism>
<keyword evidence="2" id="KW-0732">Signal</keyword>
<dbReference type="PROSITE" id="PS50213">
    <property type="entry name" value="FAS1"/>
    <property type="match status" value="2"/>
</dbReference>
<feature type="domain" description="FAS1" evidence="3">
    <location>
        <begin position="170"/>
        <end position="294"/>
    </location>
</feature>
<feature type="domain" description="FAS1" evidence="3">
    <location>
        <begin position="25"/>
        <end position="167"/>
    </location>
</feature>
<comment type="caution">
    <text evidence="4">The sequence shown here is derived from an EMBL/GenBank/DDBJ whole genome shotgun (WGS) entry which is preliminary data.</text>
</comment>
<evidence type="ECO:0000313" key="5">
    <source>
        <dbReference type="Proteomes" id="UP001209540"/>
    </source>
</evidence>
<dbReference type="InterPro" id="IPR050904">
    <property type="entry name" value="Adhesion/Biosynth-related"/>
</dbReference>
<dbReference type="Pfam" id="PF02469">
    <property type="entry name" value="Fasciclin"/>
    <property type="match status" value="2"/>
</dbReference>
<protein>
    <submittedName>
        <fullName evidence="4">FAS1 domain-containing protein</fullName>
    </submittedName>
</protein>
<dbReference type="Gene3D" id="2.30.180.10">
    <property type="entry name" value="FAS1 domain"/>
    <property type="match status" value="2"/>
</dbReference>
<name>A0AAD5PH81_9FUNG</name>
<feature type="chain" id="PRO_5042161440" evidence="2">
    <location>
        <begin position="20"/>
        <end position="340"/>
    </location>
</feature>
<keyword evidence="5" id="KW-1185">Reference proteome</keyword>
<keyword evidence="1" id="KW-0812">Transmembrane</keyword>
<dbReference type="PANTHER" id="PTHR10900">
    <property type="entry name" value="PERIOSTIN-RELATED"/>
    <property type="match status" value="1"/>
</dbReference>
<dbReference type="AlphaFoldDB" id="A0AAD5PH81"/>
<dbReference type="SUPFAM" id="SSF82153">
    <property type="entry name" value="FAS1 domain"/>
    <property type="match status" value="2"/>
</dbReference>
<feature type="signal peptide" evidence="2">
    <location>
        <begin position="1"/>
        <end position="19"/>
    </location>
</feature>